<evidence type="ECO:0000313" key="1">
    <source>
        <dbReference type="EMBL" id="HIW88199.1"/>
    </source>
</evidence>
<dbReference type="CDD" id="cd03801">
    <property type="entry name" value="GT4_PimA-like"/>
    <property type="match status" value="1"/>
</dbReference>
<dbReference type="EC" id="2.4.-.-" evidence="1"/>
<proteinExistence type="predicted"/>
<protein>
    <submittedName>
        <fullName evidence="1">Glycosyltransferase</fullName>
        <ecNumber evidence="1">2.4.-.-</ecNumber>
    </submittedName>
</protein>
<keyword evidence="1" id="KW-0808">Transferase</keyword>
<sequence>MRIAVVLTRIPFPLFKGDKLRAYYQIRELSKKHDVYLFCLNGKEDERQGREELLKYCKEVCIVRNDRLSAMLRLFFAAFTSKPLQVAFYDSKRNKRLFETFVRKYNIELAYFQFVRIAPFAKGLECAKVLDFQDTLSVNMARRAEKSNMFAAWIFRKEAKRLARYESHMFSVFDALTIITDTDRQLLASERKNEVEVIANGVDKRYFDYPLQEHKKYDLIFSGAMGYKPNIVAAEYLIEKIMPLVWKRMNDVKMAIVGGGAPRSVLRLASEKVDIPGWVDDMRTYYCKTKLFVAPMQIGTGLQNKLLEAMAMSVPCITSPLANNALGAKDGHEILIAESPQQYADYIVKLLSDKTLSDAIANNGRDYVYNNYGWEACCEKLSSVFERCIDK</sequence>
<dbReference type="PANTHER" id="PTHR12526:SF600">
    <property type="entry name" value="GLYCOSYL TRANSFERASE GROUP 1"/>
    <property type="match status" value="1"/>
</dbReference>
<dbReference type="PANTHER" id="PTHR12526">
    <property type="entry name" value="GLYCOSYLTRANSFERASE"/>
    <property type="match status" value="1"/>
</dbReference>
<dbReference type="EMBL" id="DXGG01000250">
    <property type="protein sequence ID" value="HIW88199.1"/>
    <property type="molecule type" value="Genomic_DNA"/>
</dbReference>
<dbReference type="Proteomes" id="UP000824267">
    <property type="component" value="Unassembled WGS sequence"/>
</dbReference>
<reference evidence="1" key="2">
    <citation type="submission" date="2021-04" db="EMBL/GenBank/DDBJ databases">
        <authorList>
            <person name="Gilroy R."/>
        </authorList>
    </citation>
    <scope>NUCLEOTIDE SEQUENCE</scope>
    <source>
        <strain evidence="1">Gambia16-930</strain>
    </source>
</reference>
<evidence type="ECO:0000313" key="2">
    <source>
        <dbReference type="Proteomes" id="UP000824267"/>
    </source>
</evidence>
<dbReference type="GO" id="GO:0016757">
    <property type="term" value="F:glycosyltransferase activity"/>
    <property type="evidence" value="ECO:0007669"/>
    <property type="project" value="UniProtKB-KW"/>
</dbReference>
<organism evidence="1 2">
    <name type="scientific">Candidatus Onthomorpha intestinigallinarum</name>
    <dbReference type="NCBI Taxonomy" id="2840880"/>
    <lineage>
        <taxon>Bacteria</taxon>
        <taxon>Pseudomonadati</taxon>
        <taxon>Bacteroidota</taxon>
        <taxon>Bacteroidia</taxon>
        <taxon>Bacteroidales</taxon>
        <taxon>Candidatus Onthomorpha</taxon>
    </lineage>
</organism>
<dbReference type="Gene3D" id="3.40.50.2000">
    <property type="entry name" value="Glycogen Phosphorylase B"/>
    <property type="match status" value="2"/>
</dbReference>
<name>A0A9D1UHM3_9BACT</name>
<gene>
    <name evidence="1" type="ORF">IAC47_08045</name>
</gene>
<dbReference type="Pfam" id="PF13692">
    <property type="entry name" value="Glyco_trans_1_4"/>
    <property type="match status" value="1"/>
</dbReference>
<dbReference type="AlphaFoldDB" id="A0A9D1UHM3"/>
<comment type="caution">
    <text evidence="1">The sequence shown here is derived from an EMBL/GenBank/DDBJ whole genome shotgun (WGS) entry which is preliminary data.</text>
</comment>
<accession>A0A9D1UHM3</accession>
<keyword evidence="1" id="KW-0328">Glycosyltransferase</keyword>
<reference evidence="1" key="1">
    <citation type="journal article" date="2021" name="PeerJ">
        <title>Extensive microbial diversity within the chicken gut microbiome revealed by metagenomics and culture.</title>
        <authorList>
            <person name="Gilroy R."/>
            <person name="Ravi A."/>
            <person name="Getino M."/>
            <person name="Pursley I."/>
            <person name="Horton D.L."/>
            <person name="Alikhan N.F."/>
            <person name="Baker D."/>
            <person name="Gharbi K."/>
            <person name="Hall N."/>
            <person name="Watson M."/>
            <person name="Adriaenssens E.M."/>
            <person name="Foster-Nyarko E."/>
            <person name="Jarju S."/>
            <person name="Secka A."/>
            <person name="Antonio M."/>
            <person name="Oren A."/>
            <person name="Chaudhuri R.R."/>
            <person name="La Ragione R."/>
            <person name="Hildebrand F."/>
            <person name="Pallen M.J."/>
        </authorList>
    </citation>
    <scope>NUCLEOTIDE SEQUENCE</scope>
    <source>
        <strain evidence="1">Gambia16-930</strain>
    </source>
</reference>
<dbReference type="SUPFAM" id="SSF53756">
    <property type="entry name" value="UDP-Glycosyltransferase/glycogen phosphorylase"/>
    <property type="match status" value="1"/>
</dbReference>